<evidence type="ECO:0000313" key="2">
    <source>
        <dbReference type="Proteomes" id="UP000228934"/>
    </source>
</evidence>
<accession>A0A2G9RFX5</accession>
<proteinExistence type="predicted"/>
<protein>
    <submittedName>
        <fullName evidence="1">Uncharacterized protein</fullName>
    </submittedName>
</protein>
<keyword evidence="2" id="KW-1185">Reference proteome</keyword>
<dbReference type="AlphaFoldDB" id="A0A2G9RFX5"/>
<gene>
    <name evidence="1" type="ORF">AB205_0204720</name>
</gene>
<organism evidence="1 2">
    <name type="scientific">Aquarana catesbeiana</name>
    <name type="common">American bullfrog</name>
    <name type="synonym">Rana catesbeiana</name>
    <dbReference type="NCBI Taxonomy" id="8400"/>
    <lineage>
        <taxon>Eukaryota</taxon>
        <taxon>Metazoa</taxon>
        <taxon>Chordata</taxon>
        <taxon>Craniata</taxon>
        <taxon>Vertebrata</taxon>
        <taxon>Euteleostomi</taxon>
        <taxon>Amphibia</taxon>
        <taxon>Batrachia</taxon>
        <taxon>Anura</taxon>
        <taxon>Neobatrachia</taxon>
        <taxon>Ranoidea</taxon>
        <taxon>Ranidae</taxon>
        <taxon>Aquarana</taxon>
    </lineage>
</organism>
<dbReference type="Proteomes" id="UP000228934">
    <property type="component" value="Unassembled WGS sequence"/>
</dbReference>
<reference evidence="2" key="1">
    <citation type="journal article" date="2017" name="Nat. Commun.">
        <title>The North American bullfrog draft genome provides insight into hormonal regulation of long noncoding RNA.</title>
        <authorList>
            <person name="Hammond S.A."/>
            <person name="Warren R.L."/>
            <person name="Vandervalk B.P."/>
            <person name="Kucuk E."/>
            <person name="Khan H."/>
            <person name="Gibb E.A."/>
            <person name="Pandoh P."/>
            <person name="Kirk H."/>
            <person name="Zhao Y."/>
            <person name="Jones M."/>
            <person name="Mungall A.J."/>
            <person name="Coope R."/>
            <person name="Pleasance S."/>
            <person name="Moore R.A."/>
            <person name="Holt R.A."/>
            <person name="Round J.M."/>
            <person name="Ohora S."/>
            <person name="Walle B.V."/>
            <person name="Veldhoen N."/>
            <person name="Helbing C.C."/>
            <person name="Birol I."/>
        </authorList>
    </citation>
    <scope>NUCLEOTIDE SEQUENCE [LARGE SCALE GENOMIC DNA]</scope>
</reference>
<sequence>MTPIVHREQSAAYCFWQLNRMAKEREYPVVANCSNCFTGEIILLSLRLSTAQCNHYLFVQKYLI</sequence>
<dbReference type="EMBL" id="KV938577">
    <property type="protein sequence ID" value="PIO26759.1"/>
    <property type="molecule type" value="Genomic_DNA"/>
</dbReference>
<evidence type="ECO:0000313" key="1">
    <source>
        <dbReference type="EMBL" id="PIO26759.1"/>
    </source>
</evidence>
<name>A0A2G9RFX5_AQUCT</name>
<dbReference type="OrthoDB" id="1902587at2759"/>